<dbReference type="GO" id="GO:0005546">
    <property type="term" value="F:phosphatidylinositol-4,5-bisphosphate binding"/>
    <property type="evidence" value="ECO:0007669"/>
    <property type="project" value="InterPro"/>
</dbReference>
<comment type="caution">
    <text evidence="6">The sequence shown here is derived from an EMBL/GenBank/DDBJ whole genome shotgun (WGS) entry which is preliminary data.</text>
</comment>
<protein>
    <recommendedName>
        <fullName evidence="3">Exocyst subunit Exo70 family protein</fullName>
    </recommendedName>
</protein>
<dbReference type="AlphaFoldDB" id="A0A218VVT9"/>
<keyword evidence="3" id="KW-0653">Protein transport</keyword>
<keyword evidence="3" id="KW-0268">Exocytosis</keyword>
<evidence type="ECO:0000259" key="5">
    <source>
        <dbReference type="Pfam" id="PF03081"/>
    </source>
</evidence>
<dbReference type="InterPro" id="IPR016159">
    <property type="entry name" value="Cullin_repeat-like_dom_sf"/>
</dbReference>
<comment type="function">
    <text evidence="3">Component of the exocyst complex.</text>
</comment>
<dbReference type="SUPFAM" id="SSF74788">
    <property type="entry name" value="Cullin repeat-like"/>
    <property type="match status" value="1"/>
</dbReference>
<gene>
    <name evidence="6" type="ORF">CDL15_Pgr020562</name>
</gene>
<proteinExistence type="inferred from homology"/>
<evidence type="ECO:0000313" key="6">
    <source>
        <dbReference type="EMBL" id="OWM64595.1"/>
    </source>
</evidence>
<feature type="compositionally biased region" description="Acidic residues" evidence="4">
    <location>
        <begin position="156"/>
        <end position="166"/>
    </location>
</feature>
<comment type="similarity">
    <text evidence="1 3">Belongs to the EXO70 family.</text>
</comment>
<name>A0A218VVT9_PUNGR</name>
<dbReference type="InterPro" id="IPR046364">
    <property type="entry name" value="Exo70_C"/>
</dbReference>
<dbReference type="Pfam" id="PF03081">
    <property type="entry name" value="Exo70_C"/>
    <property type="match status" value="1"/>
</dbReference>
<feature type="compositionally biased region" description="Low complexity" evidence="4">
    <location>
        <begin position="138"/>
        <end position="155"/>
    </location>
</feature>
<dbReference type="PANTHER" id="PTHR12542">
    <property type="entry name" value="EXOCYST COMPLEX PROTEIN EXO70"/>
    <property type="match status" value="1"/>
</dbReference>
<feature type="region of interest" description="Disordered" evidence="4">
    <location>
        <begin position="135"/>
        <end position="173"/>
    </location>
</feature>
<keyword evidence="2 3" id="KW-0813">Transport</keyword>
<dbReference type="InterPro" id="IPR004140">
    <property type="entry name" value="Exo70"/>
</dbReference>
<dbReference type="EMBL" id="MTKT01005809">
    <property type="protein sequence ID" value="OWM64595.1"/>
    <property type="molecule type" value="Genomic_DNA"/>
</dbReference>
<feature type="domain" description="Exocyst complex subunit Exo70 C-terminal" evidence="5">
    <location>
        <begin position="247"/>
        <end position="608"/>
    </location>
</feature>
<evidence type="ECO:0000256" key="2">
    <source>
        <dbReference type="ARBA" id="ARBA00022448"/>
    </source>
</evidence>
<dbReference type="Pfam" id="PF20669">
    <property type="entry name" value="Exo70_N"/>
    <property type="match status" value="1"/>
</dbReference>
<evidence type="ECO:0000256" key="4">
    <source>
        <dbReference type="SAM" id="MobiDB-lite"/>
    </source>
</evidence>
<sequence length="633" mass="70702">MPRKGMRSLCFHSKTSSFALASSRASVSGPPRTSSESELAMARAIEAAEQLIMKWNPDTSTYARVTSLFYEDKQEAGQFVKCVNDLQQAMHALASDNSTSDMLVRAQGLMEVAMKRLQKELYQILSLNRAHLDPESVSTRSSRTSTSTTTRSSTSDDYDDEGEDDSDARVAKGSISEVEEASLIAMADLRSIADCMISSGYAKECIGIYKVIRKSIIDEGIYRLGVEKVTASQVQKMPWEAVEAKIKSWLEAVKVLVGILFYGERILCDHVFAASDSIRQSCFGEITKEGAALLFGFPEAVARSSKKSPEKMFRLLDMYMAISENWHDIETVFAFDSTSTVLSLAVNSLVRLGESVRSSLADFESTILKDSSKSAVPGGGVHSLTVDTMNYLCLLSDYSNILGDIFVDEQPNSPSRSPLPESYFDSPDRDDTHAPAISIRLAWLVLVLLCKLDARAKHYKDVSVSYLFLANNLQHVVSRVRTSNLKYLLGDDWIVKHEDKVRQFAGNYERIGWGKVFDSLLTNTNSMASSLVEALMRFNSSFEDAYQRQSSTVVPDQVLRDMIKASIEQKIVPAYREFYDSHKATFERERASRSIFKYAPEDIKNRLSGLFVMSNCRTSLSSSFSSRLHLRSR</sequence>
<evidence type="ECO:0000313" key="7">
    <source>
        <dbReference type="Proteomes" id="UP000197138"/>
    </source>
</evidence>
<dbReference type="GO" id="GO:0000145">
    <property type="term" value="C:exocyst"/>
    <property type="evidence" value="ECO:0007669"/>
    <property type="project" value="InterPro"/>
</dbReference>
<dbReference type="Proteomes" id="UP000197138">
    <property type="component" value="Unassembled WGS sequence"/>
</dbReference>
<accession>A0A218VVT9</accession>
<evidence type="ECO:0000256" key="3">
    <source>
        <dbReference type="RuleBase" id="RU365026"/>
    </source>
</evidence>
<reference evidence="7" key="1">
    <citation type="journal article" date="2017" name="Plant J.">
        <title>The pomegranate (Punica granatum L.) genome and the genomics of punicalagin biosynthesis.</title>
        <authorList>
            <person name="Qin G."/>
            <person name="Xu C."/>
            <person name="Ming R."/>
            <person name="Tang H."/>
            <person name="Guyot R."/>
            <person name="Kramer E.M."/>
            <person name="Hu Y."/>
            <person name="Yi X."/>
            <person name="Qi Y."/>
            <person name="Xu X."/>
            <person name="Gao Z."/>
            <person name="Pan H."/>
            <person name="Jian J."/>
            <person name="Tian Y."/>
            <person name="Yue Z."/>
            <person name="Xu Y."/>
        </authorList>
    </citation>
    <scope>NUCLEOTIDE SEQUENCE [LARGE SCALE GENOMIC DNA]</scope>
    <source>
        <strain evidence="7">cv. Dabenzi</strain>
    </source>
</reference>
<dbReference type="PANTHER" id="PTHR12542:SF38">
    <property type="entry name" value="EXOCYST SUBUNIT EXO70 FAMILY PROTEIN"/>
    <property type="match status" value="1"/>
</dbReference>
<organism evidence="6 7">
    <name type="scientific">Punica granatum</name>
    <name type="common">Pomegranate</name>
    <dbReference type="NCBI Taxonomy" id="22663"/>
    <lineage>
        <taxon>Eukaryota</taxon>
        <taxon>Viridiplantae</taxon>
        <taxon>Streptophyta</taxon>
        <taxon>Embryophyta</taxon>
        <taxon>Tracheophyta</taxon>
        <taxon>Spermatophyta</taxon>
        <taxon>Magnoliopsida</taxon>
        <taxon>eudicotyledons</taxon>
        <taxon>Gunneridae</taxon>
        <taxon>Pentapetalae</taxon>
        <taxon>rosids</taxon>
        <taxon>malvids</taxon>
        <taxon>Myrtales</taxon>
        <taxon>Lythraceae</taxon>
        <taxon>Punica</taxon>
    </lineage>
</organism>
<dbReference type="Gene3D" id="1.20.1280.170">
    <property type="entry name" value="Exocyst complex component Exo70"/>
    <property type="match status" value="1"/>
</dbReference>
<dbReference type="GO" id="GO:0015031">
    <property type="term" value="P:protein transport"/>
    <property type="evidence" value="ECO:0007669"/>
    <property type="project" value="UniProtKB-KW"/>
</dbReference>
<evidence type="ECO:0000256" key="1">
    <source>
        <dbReference type="ARBA" id="ARBA00006756"/>
    </source>
</evidence>
<dbReference type="GO" id="GO:0006887">
    <property type="term" value="P:exocytosis"/>
    <property type="evidence" value="ECO:0007669"/>
    <property type="project" value="UniProtKB-KW"/>
</dbReference>